<name>A0A316FVS5_9GAMM</name>
<dbReference type="AlphaFoldDB" id="A0A316FVS5"/>
<evidence type="ECO:0000313" key="4">
    <source>
        <dbReference type="Proteomes" id="UP000245790"/>
    </source>
</evidence>
<accession>A0A316FVS5</accession>
<reference evidence="3 4" key="1">
    <citation type="submission" date="2018-05" db="EMBL/GenBank/DDBJ databases">
        <title>Genomic Encyclopedia of Type Strains, Phase IV (KMG-IV): sequencing the most valuable type-strain genomes for metagenomic binning, comparative biology and taxonomic classification.</title>
        <authorList>
            <person name="Goeker M."/>
        </authorList>
    </citation>
    <scope>NUCLEOTIDE SEQUENCE [LARGE SCALE GENOMIC DNA]</scope>
    <source>
        <strain evidence="3 4">DSM 25350</strain>
    </source>
</reference>
<dbReference type="OrthoDB" id="7273604at2"/>
<keyword evidence="4" id="KW-1185">Reference proteome</keyword>
<keyword evidence="1" id="KW-0472">Membrane</keyword>
<evidence type="ECO:0000256" key="1">
    <source>
        <dbReference type="SAM" id="Phobius"/>
    </source>
</evidence>
<dbReference type="NCBIfam" id="NF047864">
    <property type="entry name" value="CBU_0592_membra"/>
    <property type="match status" value="1"/>
</dbReference>
<protein>
    <recommendedName>
        <fullName evidence="2">CBU-0592-like domain-containing protein</fullName>
    </recommendedName>
</protein>
<feature type="transmembrane region" description="Helical" evidence="1">
    <location>
        <begin position="6"/>
        <end position="28"/>
    </location>
</feature>
<feature type="transmembrane region" description="Helical" evidence="1">
    <location>
        <begin position="35"/>
        <end position="53"/>
    </location>
</feature>
<dbReference type="EMBL" id="QGGU01000004">
    <property type="protein sequence ID" value="PWK52884.1"/>
    <property type="molecule type" value="Genomic_DNA"/>
</dbReference>
<feature type="domain" description="CBU-0592-like" evidence="2">
    <location>
        <begin position="8"/>
        <end position="83"/>
    </location>
</feature>
<dbReference type="Pfam" id="PF26604">
    <property type="entry name" value="CBU_0592"/>
    <property type="match status" value="1"/>
</dbReference>
<evidence type="ECO:0000259" key="2">
    <source>
        <dbReference type="Pfam" id="PF26604"/>
    </source>
</evidence>
<dbReference type="RefSeq" id="WP_109762867.1">
    <property type="nucleotide sequence ID" value="NZ_QGGU01000004.1"/>
</dbReference>
<keyword evidence="1" id="KW-1133">Transmembrane helix</keyword>
<keyword evidence="1" id="KW-0812">Transmembrane</keyword>
<gene>
    <name evidence="3" type="ORF">C8D97_104102</name>
</gene>
<proteinExistence type="predicted"/>
<evidence type="ECO:0000313" key="3">
    <source>
        <dbReference type="EMBL" id="PWK52884.1"/>
    </source>
</evidence>
<feature type="transmembrane region" description="Helical" evidence="1">
    <location>
        <begin position="59"/>
        <end position="76"/>
    </location>
</feature>
<organism evidence="3 4">
    <name type="scientific">Pleionea mediterranea</name>
    <dbReference type="NCBI Taxonomy" id="523701"/>
    <lineage>
        <taxon>Bacteria</taxon>
        <taxon>Pseudomonadati</taxon>
        <taxon>Pseudomonadota</taxon>
        <taxon>Gammaproteobacteria</taxon>
        <taxon>Oceanospirillales</taxon>
        <taxon>Pleioneaceae</taxon>
        <taxon>Pleionea</taxon>
    </lineage>
</organism>
<comment type="caution">
    <text evidence="3">The sequence shown here is derived from an EMBL/GenBank/DDBJ whole genome shotgun (WGS) entry which is preliminary data.</text>
</comment>
<dbReference type="InterPro" id="IPR058058">
    <property type="entry name" value="CBU_0592-like"/>
</dbReference>
<dbReference type="Proteomes" id="UP000245790">
    <property type="component" value="Unassembled WGS sequence"/>
</dbReference>
<sequence length="88" mass="10001">MSFELAWHDLLGAIGSLMIIAAFFFLQVEKLKSDTLSYSLLNGVGALLVIVSLLYSFNLAAFILEVFWLFISFIGLKRQWHKRKQSSS</sequence>